<sequence>MGGLLADCPAVWLVGGSCGALLQGVALDAVPRDLDVYVDASGAKDAHARLQSFSLDEQAYSKTGMYGSLLSHYEIEGVQVELVGSLSVRVKQSEYEVRVVDVLSRFARSGSIGGVPVRFMPLAHELLFNVLRDRPDRYEPIAAAMRTDMSLHRPSLLALLASNRIGPDAVSKLRELLPLPDEREETTDER</sequence>
<protein>
    <submittedName>
        <fullName evidence="1">Uncharacterized protein</fullName>
    </submittedName>
</protein>
<dbReference type="Gene3D" id="3.30.460.40">
    <property type="match status" value="1"/>
</dbReference>
<proteinExistence type="predicted"/>
<dbReference type="InterPro" id="IPR043519">
    <property type="entry name" value="NT_sf"/>
</dbReference>
<dbReference type="AlphaFoldDB" id="A0A2V5KAQ1"/>
<dbReference type="Proteomes" id="UP000247476">
    <property type="component" value="Unassembled WGS sequence"/>
</dbReference>
<reference evidence="1 2" key="1">
    <citation type="submission" date="2018-05" db="EMBL/GenBank/DDBJ databases">
        <title>Paenibacillus flagellatus sp. nov., isolated from selenium mineral soil.</title>
        <authorList>
            <person name="Dai X."/>
        </authorList>
    </citation>
    <scope>NUCLEOTIDE SEQUENCE [LARGE SCALE GENOMIC DNA]</scope>
    <source>
        <strain evidence="1 2">DXL2</strain>
    </source>
</reference>
<comment type="caution">
    <text evidence="1">The sequence shown here is derived from an EMBL/GenBank/DDBJ whole genome shotgun (WGS) entry which is preliminary data.</text>
</comment>
<keyword evidence="2" id="KW-1185">Reference proteome</keyword>
<dbReference type="SUPFAM" id="SSF81301">
    <property type="entry name" value="Nucleotidyltransferase"/>
    <property type="match status" value="1"/>
</dbReference>
<accession>A0A2V5KAQ1</accession>
<gene>
    <name evidence="1" type="ORF">DLM86_10370</name>
</gene>
<evidence type="ECO:0000313" key="1">
    <source>
        <dbReference type="EMBL" id="PYI54943.1"/>
    </source>
</evidence>
<evidence type="ECO:0000313" key="2">
    <source>
        <dbReference type="Proteomes" id="UP000247476"/>
    </source>
</evidence>
<name>A0A2V5KAQ1_9BACL</name>
<dbReference type="EMBL" id="QJVJ01000004">
    <property type="protein sequence ID" value="PYI54943.1"/>
    <property type="molecule type" value="Genomic_DNA"/>
</dbReference>
<organism evidence="1 2">
    <name type="scientific">Paenibacillus flagellatus</name>
    <dbReference type="NCBI Taxonomy" id="2211139"/>
    <lineage>
        <taxon>Bacteria</taxon>
        <taxon>Bacillati</taxon>
        <taxon>Bacillota</taxon>
        <taxon>Bacilli</taxon>
        <taxon>Bacillales</taxon>
        <taxon>Paenibacillaceae</taxon>
        <taxon>Paenibacillus</taxon>
    </lineage>
</organism>